<evidence type="ECO:0000313" key="4">
    <source>
        <dbReference type="EMBL" id="OIN56912.1"/>
    </source>
</evidence>
<feature type="domain" description="N-acetyltransferase" evidence="3">
    <location>
        <begin position="1"/>
        <end position="141"/>
    </location>
</feature>
<evidence type="ECO:0000259" key="3">
    <source>
        <dbReference type="PROSITE" id="PS51186"/>
    </source>
</evidence>
<keyword evidence="1 4" id="KW-0808">Transferase</keyword>
<dbReference type="PANTHER" id="PTHR43877">
    <property type="entry name" value="AMINOALKYLPHOSPHONATE N-ACETYLTRANSFERASE-RELATED-RELATED"/>
    <property type="match status" value="1"/>
</dbReference>
<comment type="caution">
    <text evidence="4">The sequence shown here is derived from an EMBL/GenBank/DDBJ whole genome shotgun (WGS) entry which is preliminary data.</text>
</comment>
<evidence type="ECO:0000313" key="5">
    <source>
        <dbReference type="Proteomes" id="UP000181790"/>
    </source>
</evidence>
<dbReference type="InterPro" id="IPR050832">
    <property type="entry name" value="Bact_Acetyltransf"/>
</dbReference>
<dbReference type="EMBL" id="MORL01000017">
    <property type="protein sequence ID" value="OIN56912.1"/>
    <property type="molecule type" value="Genomic_DNA"/>
</dbReference>
<gene>
    <name evidence="4" type="ORF">BLX24_22355</name>
</gene>
<dbReference type="SUPFAM" id="SSF55729">
    <property type="entry name" value="Acyl-CoA N-acyltransferases (Nat)"/>
    <property type="match status" value="1"/>
</dbReference>
<dbReference type="CDD" id="cd04301">
    <property type="entry name" value="NAT_SF"/>
    <property type="match status" value="1"/>
</dbReference>
<reference evidence="4 5" key="1">
    <citation type="submission" date="2016-10" db="EMBL/GenBank/DDBJ databases">
        <title>Arsenicibacter rosenii gen. nov., sp. nov., an efficient arsenic-methylating bacterium isolated from an arsenic-contaminated paddy soil.</title>
        <authorList>
            <person name="Huang K."/>
        </authorList>
    </citation>
    <scope>NUCLEOTIDE SEQUENCE [LARGE SCALE GENOMIC DNA]</scope>
    <source>
        <strain evidence="4 5">SM-1</strain>
    </source>
</reference>
<dbReference type="InterPro" id="IPR016181">
    <property type="entry name" value="Acyl_CoA_acyltransferase"/>
</dbReference>
<dbReference type="GO" id="GO:0016747">
    <property type="term" value="F:acyltransferase activity, transferring groups other than amino-acyl groups"/>
    <property type="evidence" value="ECO:0007669"/>
    <property type="project" value="InterPro"/>
</dbReference>
<dbReference type="Pfam" id="PF00583">
    <property type="entry name" value="Acetyltransf_1"/>
    <property type="match status" value="1"/>
</dbReference>
<protein>
    <submittedName>
        <fullName evidence="4">GNAT family N-acetyltransferase</fullName>
    </submittedName>
</protein>
<name>A0A1S2VDZ1_9BACT</name>
<dbReference type="Proteomes" id="UP000181790">
    <property type="component" value="Unassembled WGS sequence"/>
</dbReference>
<accession>A0A1S2VDZ1</accession>
<dbReference type="AlphaFoldDB" id="A0A1S2VDZ1"/>
<keyword evidence="2" id="KW-0012">Acyltransferase</keyword>
<keyword evidence="5" id="KW-1185">Reference proteome</keyword>
<sequence>MHIRPATPADGTVIYTFLCDLEEEILDRERFDTVFQTNLQHPDYHYLVAETGQAVVGYISCHTQLLLHHVGRVGEIQELYVLPACRNQRIGRQLVDRLLQLAAAEGWVNLEVTTNKKRLDTQRFYEQTGFSPTHIKFVKQL</sequence>
<dbReference type="InterPro" id="IPR000182">
    <property type="entry name" value="GNAT_dom"/>
</dbReference>
<proteinExistence type="predicted"/>
<dbReference type="RefSeq" id="WP_071505442.1">
    <property type="nucleotide sequence ID" value="NZ_MORL01000017.1"/>
</dbReference>
<evidence type="ECO:0000256" key="1">
    <source>
        <dbReference type="ARBA" id="ARBA00022679"/>
    </source>
</evidence>
<evidence type="ECO:0000256" key="2">
    <source>
        <dbReference type="ARBA" id="ARBA00023315"/>
    </source>
</evidence>
<dbReference type="PROSITE" id="PS51186">
    <property type="entry name" value="GNAT"/>
    <property type="match status" value="1"/>
</dbReference>
<dbReference type="Gene3D" id="3.40.630.30">
    <property type="match status" value="1"/>
</dbReference>
<organism evidence="4 5">
    <name type="scientific">Arsenicibacter rosenii</name>
    <dbReference type="NCBI Taxonomy" id="1750698"/>
    <lineage>
        <taxon>Bacteria</taxon>
        <taxon>Pseudomonadati</taxon>
        <taxon>Bacteroidota</taxon>
        <taxon>Cytophagia</taxon>
        <taxon>Cytophagales</taxon>
        <taxon>Spirosomataceae</taxon>
        <taxon>Arsenicibacter</taxon>
    </lineage>
</organism>
<dbReference type="PANTHER" id="PTHR43877:SF2">
    <property type="entry name" value="AMINOALKYLPHOSPHONATE N-ACETYLTRANSFERASE-RELATED"/>
    <property type="match status" value="1"/>
</dbReference>
<dbReference type="OrthoDB" id="9792929at2"/>